<dbReference type="EMBL" id="JANIEX010000273">
    <property type="protein sequence ID" value="KAJ3569722.1"/>
    <property type="molecule type" value="Genomic_DNA"/>
</dbReference>
<evidence type="ECO:0000256" key="2">
    <source>
        <dbReference type="SAM" id="Phobius"/>
    </source>
</evidence>
<keyword evidence="4" id="KW-1185">Reference proteome</keyword>
<proteinExistence type="predicted"/>
<name>A0AAD5YSE5_9AGAR</name>
<evidence type="ECO:0000256" key="1">
    <source>
        <dbReference type="SAM" id="MobiDB-lite"/>
    </source>
</evidence>
<evidence type="ECO:0000313" key="4">
    <source>
        <dbReference type="Proteomes" id="UP001213000"/>
    </source>
</evidence>
<keyword evidence="2" id="KW-1133">Transmembrane helix</keyword>
<organism evidence="3 4">
    <name type="scientific">Leucocoprinus birnbaumii</name>
    <dbReference type="NCBI Taxonomy" id="56174"/>
    <lineage>
        <taxon>Eukaryota</taxon>
        <taxon>Fungi</taxon>
        <taxon>Dikarya</taxon>
        <taxon>Basidiomycota</taxon>
        <taxon>Agaricomycotina</taxon>
        <taxon>Agaricomycetes</taxon>
        <taxon>Agaricomycetidae</taxon>
        <taxon>Agaricales</taxon>
        <taxon>Agaricineae</taxon>
        <taxon>Agaricaceae</taxon>
        <taxon>Leucocoprinus</taxon>
    </lineage>
</organism>
<gene>
    <name evidence="3" type="ORF">NP233_g4862</name>
</gene>
<feature type="region of interest" description="Disordered" evidence="1">
    <location>
        <begin position="166"/>
        <end position="237"/>
    </location>
</feature>
<feature type="compositionally biased region" description="Low complexity" evidence="1">
    <location>
        <begin position="298"/>
        <end position="311"/>
    </location>
</feature>
<accession>A0AAD5YSE5</accession>
<reference evidence="3" key="1">
    <citation type="submission" date="2022-07" db="EMBL/GenBank/DDBJ databases">
        <title>Genome Sequence of Leucocoprinus birnbaumii.</title>
        <authorList>
            <person name="Buettner E."/>
        </authorList>
    </citation>
    <scope>NUCLEOTIDE SEQUENCE</scope>
    <source>
        <strain evidence="3">VT141</strain>
    </source>
</reference>
<dbReference type="AlphaFoldDB" id="A0AAD5YSE5"/>
<keyword evidence="2" id="KW-0812">Transmembrane</keyword>
<feature type="region of interest" description="Disordered" evidence="1">
    <location>
        <begin position="333"/>
        <end position="382"/>
    </location>
</feature>
<feature type="compositionally biased region" description="Polar residues" evidence="1">
    <location>
        <begin position="220"/>
        <end position="230"/>
    </location>
</feature>
<feature type="region of interest" description="Disordered" evidence="1">
    <location>
        <begin position="265"/>
        <end position="316"/>
    </location>
</feature>
<feature type="transmembrane region" description="Helical" evidence="2">
    <location>
        <begin position="44"/>
        <end position="69"/>
    </location>
</feature>
<comment type="caution">
    <text evidence="3">The sequence shown here is derived from an EMBL/GenBank/DDBJ whole genome shotgun (WGS) entry which is preliminary data.</text>
</comment>
<evidence type="ECO:0000313" key="3">
    <source>
        <dbReference type="EMBL" id="KAJ3569722.1"/>
    </source>
</evidence>
<keyword evidence="2" id="KW-0472">Membrane</keyword>
<protein>
    <submittedName>
        <fullName evidence="3">Uncharacterized protein</fullName>
    </submittedName>
</protein>
<dbReference type="Proteomes" id="UP001213000">
    <property type="component" value="Unassembled WGS sequence"/>
</dbReference>
<sequence length="382" mass="42897">MPCCRIFAFEEYTFWNEIRRMVMTLDISIPKAFLPASTQIQRNLFIKVSAQVIASFGFGLSIVVIWLRWFTHLLLPQRREWPDIKYDSLTSSHACPNTTPRKTIPHVARRTPDRCFGDPSLLLPLNRSAPVGQVGKIEVPDLPLLSSFPLDVDLIYQHSSISKLPTPIRSVSLPSSPAHRPELALGATTEGHDPDHRSSSTSRLMSKVKSPFHGKGKHPTASQTPTSPSVGSFPIPRPRRQIHDFAELPSLPNSTFKFMTPAIKNRKRKSSPFTTPWRRSCPEADVLPSKVTKERDALGPPSSSLASRLSPNMRLGSFSRDTTCHQSPTSMLFSRKFSHQPSPRPRTSPYEAPYFACPPTPVREKPLRSWSIGTRHDRQPSV</sequence>